<dbReference type="Pfam" id="PF25885">
    <property type="entry name" value="HH_EMRA"/>
    <property type="match status" value="1"/>
</dbReference>
<evidence type="ECO:0000256" key="3">
    <source>
        <dbReference type="SAM" id="MobiDB-lite"/>
    </source>
</evidence>
<feature type="compositionally biased region" description="Low complexity" evidence="3">
    <location>
        <begin position="14"/>
        <end position="23"/>
    </location>
</feature>
<reference evidence="7" key="1">
    <citation type="submission" date="2021-05" db="EMBL/GenBank/DDBJ databases">
        <title>Genome of Sphingobium sp. strain.</title>
        <authorList>
            <person name="Fan R."/>
        </authorList>
    </citation>
    <scope>NUCLEOTIDE SEQUENCE</scope>
    <source>
        <strain evidence="7">H33</strain>
    </source>
</reference>
<dbReference type="InterPro" id="IPR058633">
    <property type="entry name" value="EmrA/FarA_HH"/>
</dbReference>
<dbReference type="Proteomes" id="UP001138757">
    <property type="component" value="Unassembled WGS sequence"/>
</dbReference>
<feature type="domain" description="p-hydroxybenzoic acid efflux pump subunit AaeA-like beta-barrel" evidence="6">
    <location>
        <begin position="267"/>
        <end position="356"/>
    </location>
</feature>
<keyword evidence="4" id="KW-1133">Transmembrane helix</keyword>
<evidence type="ECO:0000313" key="7">
    <source>
        <dbReference type="EMBL" id="MBT2187762.1"/>
    </source>
</evidence>
<dbReference type="SUPFAM" id="SSF111369">
    <property type="entry name" value="HlyD-like secretion proteins"/>
    <property type="match status" value="2"/>
</dbReference>
<dbReference type="Gene3D" id="2.40.30.170">
    <property type="match status" value="1"/>
</dbReference>
<dbReference type="Gene3D" id="2.40.50.100">
    <property type="match status" value="1"/>
</dbReference>
<feature type="domain" description="Multidrug export protein EmrA/FarA alpha-helical hairpin" evidence="5">
    <location>
        <begin position="109"/>
        <end position="229"/>
    </location>
</feature>
<sequence>MAEADPALKPPATAPAASIAAEQPADEKPPRNVRRILLMISLPLLIVAVAAYFWATGGRSVSTDNAYVKQDIVSVSSDVGGRIVEVKVRENQMVKAGDILFVVDRAPYEVALEQANAAIANAQVEVGKLRTDVTASSVDIQGARENLYYAQEDLKRQQALMKDGFTTRERLQQSQQAVDNARTKINTAEADAAKARAAAATGQQVPGVNPQVAAAFAQRDQAALNLRRTTVRAPVSGRISQADRLQIGQMAIEGLPMVSIVASDRTWITANFKETDLDRMRPGQVATIKLDAYPGDPIKGHVEGIGAGTGSEFSVLPAQNANGNWVKVTQRVPVRIAIDGKPDRAMIAGLSAHVVVDIQDHGQGR</sequence>
<dbReference type="EMBL" id="JAHGAW010000007">
    <property type="protein sequence ID" value="MBT2187762.1"/>
    <property type="molecule type" value="Genomic_DNA"/>
</dbReference>
<keyword evidence="4" id="KW-0812">Transmembrane</keyword>
<keyword evidence="8" id="KW-1185">Reference proteome</keyword>
<dbReference type="AlphaFoldDB" id="A0A9X1DD65"/>
<proteinExistence type="predicted"/>
<dbReference type="PANTHER" id="PTHR30386">
    <property type="entry name" value="MEMBRANE FUSION SUBUNIT OF EMRAB-TOLC MULTIDRUG EFFLUX PUMP"/>
    <property type="match status" value="1"/>
</dbReference>
<dbReference type="GO" id="GO:0055085">
    <property type="term" value="P:transmembrane transport"/>
    <property type="evidence" value="ECO:0007669"/>
    <property type="project" value="InterPro"/>
</dbReference>
<comment type="caution">
    <text evidence="7">The sequence shown here is derived from an EMBL/GenBank/DDBJ whole genome shotgun (WGS) entry which is preliminary data.</text>
</comment>
<feature type="coiled-coil region" evidence="2">
    <location>
        <begin position="171"/>
        <end position="198"/>
    </location>
</feature>
<protein>
    <submittedName>
        <fullName evidence="7">HlyD family secretion protein</fullName>
    </submittedName>
</protein>
<evidence type="ECO:0000259" key="5">
    <source>
        <dbReference type="Pfam" id="PF25885"/>
    </source>
</evidence>
<organism evidence="7 8">
    <name type="scientific">Sphingobium nicotianae</name>
    <dbReference type="NCBI Taxonomy" id="2782607"/>
    <lineage>
        <taxon>Bacteria</taxon>
        <taxon>Pseudomonadati</taxon>
        <taxon>Pseudomonadota</taxon>
        <taxon>Alphaproteobacteria</taxon>
        <taxon>Sphingomonadales</taxon>
        <taxon>Sphingomonadaceae</taxon>
        <taxon>Sphingobium</taxon>
    </lineage>
</organism>
<dbReference type="RefSeq" id="WP_214624004.1">
    <property type="nucleotide sequence ID" value="NZ_JAHGAW010000007.1"/>
</dbReference>
<evidence type="ECO:0000256" key="2">
    <source>
        <dbReference type="SAM" id="Coils"/>
    </source>
</evidence>
<evidence type="ECO:0000313" key="8">
    <source>
        <dbReference type="Proteomes" id="UP001138757"/>
    </source>
</evidence>
<gene>
    <name evidence="7" type="ORF">KK488_12480</name>
</gene>
<accession>A0A9X1DD65</accession>
<keyword evidence="4" id="KW-0472">Membrane</keyword>
<dbReference type="GO" id="GO:0030313">
    <property type="term" value="C:cell envelope"/>
    <property type="evidence" value="ECO:0007669"/>
    <property type="project" value="UniProtKB-SubCell"/>
</dbReference>
<dbReference type="InterPro" id="IPR050739">
    <property type="entry name" value="MFP"/>
</dbReference>
<dbReference type="Pfam" id="PF25963">
    <property type="entry name" value="Beta-barrel_AAEA"/>
    <property type="match status" value="1"/>
</dbReference>
<evidence type="ECO:0000256" key="4">
    <source>
        <dbReference type="SAM" id="Phobius"/>
    </source>
</evidence>
<feature type="region of interest" description="Disordered" evidence="3">
    <location>
        <begin position="1"/>
        <end position="27"/>
    </location>
</feature>
<evidence type="ECO:0000256" key="1">
    <source>
        <dbReference type="ARBA" id="ARBA00004196"/>
    </source>
</evidence>
<evidence type="ECO:0000259" key="6">
    <source>
        <dbReference type="Pfam" id="PF25963"/>
    </source>
</evidence>
<feature type="transmembrane region" description="Helical" evidence="4">
    <location>
        <begin position="36"/>
        <end position="55"/>
    </location>
</feature>
<keyword evidence="2" id="KW-0175">Coiled coil</keyword>
<dbReference type="InterPro" id="IPR058634">
    <property type="entry name" value="AaeA-lik-b-barrel"/>
</dbReference>
<dbReference type="PANTHER" id="PTHR30386:SF19">
    <property type="entry name" value="MULTIDRUG EXPORT PROTEIN EMRA-RELATED"/>
    <property type="match status" value="1"/>
</dbReference>
<name>A0A9X1DD65_9SPHN</name>
<comment type="subcellular location">
    <subcellularLocation>
        <location evidence="1">Cell envelope</location>
    </subcellularLocation>
</comment>